<protein>
    <recommendedName>
        <fullName evidence="4">Protein phosphatase inhibitor 2</fullName>
    </recommendedName>
</protein>
<keyword evidence="3" id="KW-1185">Reference proteome</keyword>
<dbReference type="GO" id="GO:0009966">
    <property type="term" value="P:regulation of signal transduction"/>
    <property type="evidence" value="ECO:0007669"/>
    <property type="project" value="InterPro"/>
</dbReference>
<comment type="caution">
    <text evidence="2">The sequence shown here is derived from an EMBL/GenBank/DDBJ whole genome shotgun (WGS) entry which is preliminary data.</text>
</comment>
<name>A0A4T0WY76_9ASCO</name>
<feature type="compositionally biased region" description="Basic and acidic residues" evidence="1">
    <location>
        <begin position="52"/>
        <end position="63"/>
    </location>
</feature>
<sequence>MKGILKNKDEGELDKVDAHFDRKTVIENTRRNAHLRAAIDSKEEEEEGEGEDKDKSNFEELDHHHHRRSSMSPLRWDEKNLIINEFEKSATMKIDEPKTPYEGGFDPNNDYYREDNEDDGEEGEDGEDGEDDDELVLGEAEDEAEFPPEVIERAEGVEDTSEVKEEEEKEAGEDKKDDTGESAFERMRKMHYKMEAKVRPPEDEEGEDEEEEDNEE</sequence>
<accession>A0A4T0WY76</accession>
<feature type="compositionally biased region" description="Acidic residues" evidence="1">
    <location>
        <begin position="202"/>
        <end position="216"/>
    </location>
</feature>
<proteinExistence type="predicted"/>
<feature type="compositionally biased region" description="Acidic residues" evidence="1">
    <location>
        <begin position="115"/>
        <end position="146"/>
    </location>
</feature>
<feature type="compositionally biased region" description="Basic and acidic residues" evidence="1">
    <location>
        <begin position="172"/>
        <end position="201"/>
    </location>
</feature>
<feature type="region of interest" description="Disordered" evidence="1">
    <location>
        <begin position="1"/>
        <end position="20"/>
    </location>
</feature>
<dbReference type="STRING" id="52247.A0A4T0WY76"/>
<feature type="compositionally biased region" description="Basic and acidic residues" evidence="1">
    <location>
        <begin position="75"/>
        <end position="99"/>
    </location>
</feature>
<dbReference type="PANTHER" id="PTHR12398">
    <property type="entry name" value="PROTEIN PHOSPHATASE INHIBITOR"/>
    <property type="match status" value="1"/>
</dbReference>
<dbReference type="Proteomes" id="UP000307173">
    <property type="component" value="Unassembled WGS sequence"/>
</dbReference>
<dbReference type="PANTHER" id="PTHR12398:SF20">
    <property type="entry name" value="PROTEIN PHOSPHATASE 1 REGULATORY INHIBITOR SUBUNIT 2"/>
    <property type="match status" value="1"/>
</dbReference>
<gene>
    <name evidence="2" type="ORF">CANINC_004194</name>
</gene>
<feature type="compositionally biased region" description="Acidic residues" evidence="1">
    <location>
        <begin position="157"/>
        <end position="171"/>
    </location>
</feature>
<feature type="region of interest" description="Disordered" evidence="1">
    <location>
        <begin position="31"/>
        <end position="216"/>
    </location>
</feature>
<dbReference type="OrthoDB" id="3996456at2759"/>
<dbReference type="GO" id="GO:0004864">
    <property type="term" value="F:protein phosphatase inhibitor activity"/>
    <property type="evidence" value="ECO:0007669"/>
    <property type="project" value="InterPro"/>
</dbReference>
<evidence type="ECO:0000256" key="1">
    <source>
        <dbReference type="SAM" id="MobiDB-lite"/>
    </source>
</evidence>
<evidence type="ECO:0008006" key="4">
    <source>
        <dbReference type="Google" id="ProtNLM"/>
    </source>
</evidence>
<organism evidence="2 3">
    <name type="scientific">Pichia inconspicua</name>
    <dbReference type="NCBI Taxonomy" id="52247"/>
    <lineage>
        <taxon>Eukaryota</taxon>
        <taxon>Fungi</taxon>
        <taxon>Dikarya</taxon>
        <taxon>Ascomycota</taxon>
        <taxon>Saccharomycotina</taxon>
        <taxon>Pichiomycetes</taxon>
        <taxon>Pichiales</taxon>
        <taxon>Pichiaceae</taxon>
        <taxon>Pichia</taxon>
    </lineage>
</organism>
<dbReference type="InterPro" id="IPR007062">
    <property type="entry name" value="PPI-2"/>
</dbReference>
<dbReference type="EMBL" id="SELW01000643">
    <property type="protein sequence ID" value="TID16292.1"/>
    <property type="molecule type" value="Genomic_DNA"/>
</dbReference>
<evidence type="ECO:0000313" key="3">
    <source>
        <dbReference type="Proteomes" id="UP000307173"/>
    </source>
</evidence>
<dbReference type="Pfam" id="PF04979">
    <property type="entry name" value="IPP-2"/>
    <property type="match status" value="1"/>
</dbReference>
<feature type="compositionally biased region" description="Acidic residues" evidence="1">
    <location>
        <begin position="42"/>
        <end position="51"/>
    </location>
</feature>
<reference evidence="2 3" key="1">
    <citation type="journal article" date="2019" name="Front. Genet.">
        <title>Whole-Genome Sequencing of the Opportunistic Yeast Pathogen Candida inconspicua Uncovers Its Hybrid Origin.</title>
        <authorList>
            <person name="Mixao V."/>
            <person name="Hansen A.P."/>
            <person name="Saus E."/>
            <person name="Boekhout T."/>
            <person name="Lass-Florl C."/>
            <person name="Gabaldon T."/>
        </authorList>
    </citation>
    <scope>NUCLEOTIDE SEQUENCE [LARGE SCALE GENOMIC DNA]</scope>
    <source>
        <strain evidence="2 3">CBS 180</strain>
    </source>
</reference>
<dbReference type="AlphaFoldDB" id="A0A4T0WY76"/>
<evidence type="ECO:0000313" key="2">
    <source>
        <dbReference type="EMBL" id="TID16292.1"/>
    </source>
</evidence>